<evidence type="ECO:0000313" key="3">
    <source>
        <dbReference type="EMBL" id="TQE13907.1"/>
    </source>
</evidence>
<dbReference type="AlphaFoldDB" id="A0A540NSC0"/>
<dbReference type="EMBL" id="VIEB01000008">
    <property type="protein sequence ID" value="TQE13907.1"/>
    <property type="molecule type" value="Genomic_DNA"/>
</dbReference>
<keyword evidence="2" id="KW-0812">Transmembrane</keyword>
<keyword evidence="2" id="KW-1133">Transmembrane helix</keyword>
<evidence type="ECO:0000256" key="2">
    <source>
        <dbReference type="SAM" id="Phobius"/>
    </source>
</evidence>
<reference evidence="3 4" key="1">
    <citation type="journal article" date="2019" name="G3 (Bethesda)">
        <title>Sequencing of a Wild Apple (Malus baccata) Genome Unravels the Differences Between Cultivated and Wild Apple Species Regarding Disease Resistance and Cold Tolerance.</title>
        <authorList>
            <person name="Chen X."/>
        </authorList>
    </citation>
    <scope>NUCLEOTIDE SEQUENCE [LARGE SCALE GENOMIC DNA]</scope>
    <source>
        <strain evidence="4">cv. Shandingzi</strain>
        <tissue evidence="3">Leaves</tissue>
    </source>
</reference>
<feature type="region of interest" description="Disordered" evidence="1">
    <location>
        <begin position="1"/>
        <end position="141"/>
    </location>
</feature>
<keyword evidence="2" id="KW-0472">Membrane</keyword>
<protein>
    <submittedName>
        <fullName evidence="3">Uncharacterized protein</fullName>
    </submittedName>
</protein>
<organism evidence="3 4">
    <name type="scientific">Malus baccata</name>
    <name type="common">Siberian crab apple</name>
    <name type="synonym">Pyrus baccata</name>
    <dbReference type="NCBI Taxonomy" id="106549"/>
    <lineage>
        <taxon>Eukaryota</taxon>
        <taxon>Viridiplantae</taxon>
        <taxon>Streptophyta</taxon>
        <taxon>Embryophyta</taxon>
        <taxon>Tracheophyta</taxon>
        <taxon>Spermatophyta</taxon>
        <taxon>Magnoliopsida</taxon>
        <taxon>eudicotyledons</taxon>
        <taxon>Gunneridae</taxon>
        <taxon>Pentapetalae</taxon>
        <taxon>rosids</taxon>
        <taxon>fabids</taxon>
        <taxon>Rosales</taxon>
        <taxon>Rosaceae</taxon>
        <taxon>Amygdaloideae</taxon>
        <taxon>Maleae</taxon>
        <taxon>Malus</taxon>
    </lineage>
</organism>
<feature type="transmembrane region" description="Helical" evidence="2">
    <location>
        <begin position="157"/>
        <end position="176"/>
    </location>
</feature>
<sequence>MRSSRDFDQGNGFPTFDDIPDPFGSLAPFMSSLDSQTPRRDSDPFGSSGPFRTSLDSQTPRRDSDPFGSSGPFRTSLDSQTPRRESDFFGSSAAPFRTSFDSQTSRGDSDAFRTSFDGQTPIRDSDPFGSSGPFRRSLETPRKDSDHWSAFQPGSCFALFLCLLFAVPSLSIVSVTGHGHVLCFEITVLVMCLLYFISLCAYLVLSSFFFPLAYNFSP</sequence>
<gene>
    <name evidence="3" type="ORF">C1H46_000538</name>
</gene>
<name>A0A540NSC0_MALBA</name>
<evidence type="ECO:0000313" key="4">
    <source>
        <dbReference type="Proteomes" id="UP000315295"/>
    </source>
</evidence>
<accession>A0A540NSC0</accession>
<feature type="transmembrane region" description="Helical" evidence="2">
    <location>
        <begin position="188"/>
        <end position="214"/>
    </location>
</feature>
<dbReference type="STRING" id="106549.A0A540NSC0"/>
<evidence type="ECO:0000256" key="1">
    <source>
        <dbReference type="SAM" id="MobiDB-lite"/>
    </source>
</evidence>
<keyword evidence="4" id="KW-1185">Reference proteome</keyword>
<proteinExistence type="predicted"/>
<comment type="caution">
    <text evidence="3">The sequence shown here is derived from an EMBL/GenBank/DDBJ whole genome shotgun (WGS) entry which is preliminary data.</text>
</comment>
<dbReference type="Proteomes" id="UP000315295">
    <property type="component" value="Unassembled WGS sequence"/>
</dbReference>